<dbReference type="RefSeq" id="YP_010773441.1">
    <property type="nucleotide sequence ID" value="NC_074663.1"/>
</dbReference>
<proteinExistence type="predicted"/>
<dbReference type="EMBL" id="ON778007">
    <property type="protein sequence ID" value="UVD41388.1"/>
    <property type="molecule type" value="Genomic_DNA"/>
</dbReference>
<evidence type="ECO:0000313" key="1">
    <source>
        <dbReference type="EMBL" id="UVD41388.1"/>
    </source>
</evidence>
<reference evidence="1" key="1">
    <citation type="submission" date="2022-06" db="EMBL/GenBank/DDBJ databases">
        <authorList>
            <person name="Xuan G."/>
            <person name="Wang J."/>
            <person name="Kong J."/>
        </authorList>
    </citation>
    <scope>NUCLEOTIDE SEQUENCE</scope>
</reference>
<dbReference type="GeneID" id="80397719"/>
<name>A0A976XN92_9CAUD</name>
<evidence type="ECO:0000313" key="2">
    <source>
        <dbReference type="Proteomes" id="UP001057809"/>
    </source>
</evidence>
<protein>
    <submittedName>
        <fullName evidence="1">Uncharacterized protein</fullName>
    </submittedName>
</protein>
<sequence>MTNLQGIGPAFGNPVGAGDACYRQGGELVAPLTQLFFSAVVRVVFGSIRFVPANACRIPCKAPVFPDERFHLCLLLPYGVSRSALQGVLTSSMPLLRRASEKSVFLPRSPNWASTTRGWCCPHHCR</sequence>
<dbReference type="KEGG" id="vg:80397719"/>
<keyword evidence="2" id="KW-1185">Reference proteome</keyword>
<dbReference type="Proteomes" id="UP001057809">
    <property type="component" value="Segment"/>
</dbReference>
<accession>A0A976XN92</accession>
<organism evidence="1 2">
    <name type="scientific">Pseudomonas phage vB_Pae_LC3I3</name>
    <dbReference type="NCBI Taxonomy" id="2961988"/>
    <lineage>
        <taxon>Viruses</taxon>
        <taxon>Duplodnaviria</taxon>
        <taxon>Heunggongvirae</taxon>
        <taxon>Uroviricota</taxon>
        <taxon>Caudoviricetes</taxon>
        <taxon>Hulijingvirus</taxon>
        <taxon>Hulijingvirus LC313</taxon>
    </lineage>
</organism>